<dbReference type="InParanoid" id="D8RRW1"/>
<dbReference type="Gramene" id="EFJ24955">
    <property type="protein sequence ID" value="EFJ24955"/>
    <property type="gene ID" value="SELMODRAFT_414170"/>
</dbReference>
<dbReference type="AlphaFoldDB" id="D8RRW1"/>
<dbReference type="PANTHER" id="PTHR23019">
    <property type="entry name" value="NUCLEAR PORE MEMBRANE GLYCOPROTEIN GP210-RELATED"/>
    <property type="match status" value="1"/>
</dbReference>
<evidence type="ECO:0000313" key="2">
    <source>
        <dbReference type="Proteomes" id="UP000001514"/>
    </source>
</evidence>
<reference evidence="1 2" key="1">
    <citation type="journal article" date="2011" name="Science">
        <title>The Selaginella genome identifies genetic changes associated with the evolution of vascular plants.</title>
        <authorList>
            <person name="Banks J.A."/>
            <person name="Nishiyama T."/>
            <person name="Hasebe M."/>
            <person name="Bowman J.L."/>
            <person name="Gribskov M."/>
            <person name="dePamphilis C."/>
            <person name="Albert V.A."/>
            <person name="Aono N."/>
            <person name="Aoyama T."/>
            <person name="Ambrose B.A."/>
            <person name="Ashton N.W."/>
            <person name="Axtell M.J."/>
            <person name="Barker E."/>
            <person name="Barker M.S."/>
            <person name="Bennetzen J.L."/>
            <person name="Bonawitz N.D."/>
            <person name="Chapple C."/>
            <person name="Cheng C."/>
            <person name="Correa L.G."/>
            <person name="Dacre M."/>
            <person name="DeBarry J."/>
            <person name="Dreyer I."/>
            <person name="Elias M."/>
            <person name="Engstrom E.M."/>
            <person name="Estelle M."/>
            <person name="Feng L."/>
            <person name="Finet C."/>
            <person name="Floyd S.K."/>
            <person name="Frommer W.B."/>
            <person name="Fujita T."/>
            <person name="Gramzow L."/>
            <person name="Gutensohn M."/>
            <person name="Harholt J."/>
            <person name="Hattori M."/>
            <person name="Heyl A."/>
            <person name="Hirai T."/>
            <person name="Hiwatashi Y."/>
            <person name="Ishikawa M."/>
            <person name="Iwata M."/>
            <person name="Karol K.G."/>
            <person name="Koehler B."/>
            <person name="Kolukisaoglu U."/>
            <person name="Kubo M."/>
            <person name="Kurata T."/>
            <person name="Lalonde S."/>
            <person name="Li K."/>
            <person name="Li Y."/>
            <person name="Litt A."/>
            <person name="Lyons E."/>
            <person name="Manning G."/>
            <person name="Maruyama T."/>
            <person name="Michael T.P."/>
            <person name="Mikami K."/>
            <person name="Miyazaki S."/>
            <person name="Morinaga S."/>
            <person name="Murata T."/>
            <person name="Mueller-Roeber B."/>
            <person name="Nelson D.R."/>
            <person name="Obara M."/>
            <person name="Oguri Y."/>
            <person name="Olmstead R.G."/>
            <person name="Onodera N."/>
            <person name="Petersen B.L."/>
            <person name="Pils B."/>
            <person name="Prigge M."/>
            <person name="Rensing S.A."/>
            <person name="Riano-Pachon D.M."/>
            <person name="Roberts A.W."/>
            <person name="Sato Y."/>
            <person name="Scheller H.V."/>
            <person name="Schulz B."/>
            <person name="Schulz C."/>
            <person name="Shakirov E.V."/>
            <person name="Shibagaki N."/>
            <person name="Shinohara N."/>
            <person name="Shippen D.E."/>
            <person name="Soerensen I."/>
            <person name="Sotooka R."/>
            <person name="Sugimoto N."/>
            <person name="Sugita M."/>
            <person name="Sumikawa N."/>
            <person name="Tanurdzic M."/>
            <person name="Theissen G."/>
            <person name="Ulvskov P."/>
            <person name="Wakazuki S."/>
            <person name="Weng J.K."/>
            <person name="Willats W.W."/>
            <person name="Wipf D."/>
            <person name="Wolf P.G."/>
            <person name="Yang L."/>
            <person name="Zimmer A.D."/>
            <person name="Zhu Q."/>
            <person name="Mitros T."/>
            <person name="Hellsten U."/>
            <person name="Loque D."/>
            <person name="Otillar R."/>
            <person name="Salamov A."/>
            <person name="Schmutz J."/>
            <person name="Shapiro H."/>
            <person name="Lindquist E."/>
            <person name="Lucas S."/>
            <person name="Rokhsar D."/>
            <person name="Grigoriev I.V."/>
        </authorList>
    </citation>
    <scope>NUCLEOTIDE SEQUENCE [LARGE SCALE GENOMIC DNA]</scope>
</reference>
<protein>
    <recommendedName>
        <fullName evidence="3">BIG2 domain-containing protein</fullName>
    </recommendedName>
</protein>
<dbReference type="InterPro" id="IPR045197">
    <property type="entry name" value="NUP210-like"/>
</dbReference>
<accession>D8RRW1</accession>
<dbReference type="InterPro" id="IPR008964">
    <property type="entry name" value="Invasin/intimin_cell_adhesion"/>
</dbReference>
<evidence type="ECO:0008006" key="3">
    <source>
        <dbReference type="Google" id="ProtNLM"/>
    </source>
</evidence>
<dbReference type="SUPFAM" id="SSF49373">
    <property type="entry name" value="Invasin/intimin cell-adhesion fragments"/>
    <property type="match status" value="1"/>
</dbReference>
<dbReference type="Proteomes" id="UP000001514">
    <property type="component" value="Unassembled WGS sequence"/>
</dbReference>
<proteinExistence type="predicted"/>
<gene>
    <name evidence="1" type="ORF">SELMODRAFT_414170</name>
</gene>
<name>D8RRW1_SELML</name>
<dbReference type="STRING" id="88036.D8RRW1"/>
<dbReference type="KEGG" id="smo:SELMODRAFT_414170"/>
<organism evidence="2">
    <name type="scientific">Selaginella moellendorffii</name>
    <name type="common">Spikemoss</name>
    <dbReference type="NCBI Taxonomy" id="88036"/>
    <lineage>
        <taxon>Eukaryota</taxon>
        <taxon>Viridiplantae</taxon>
        <taxon>Streptophyta</taxon>
        <taxon>Embryophyta</taxon>
        <taxon>Tracheophyta</taxon>
        <taxon>Lycopodiopsida</taxon>
        <taxon>Selaginellales</taxon>
        <taxon>Selaginellaceae</taxon>
        <taxon>Selaginella</taxon>
    </lineage>
</organism>
<evidence type="ECO:0000313" key="1">
    <source>
        <dbReference type="EMBL" id="EFJ24955.1"/>
    </source>
</evidence>
<dbReference type="PANTHER" id="PTHR23019:SF0">
    <property type="entry name" value="NUCLEAR PORE MEMBRANE GLYCOPROTEIN 210"/>
    <property type="match status" value="1"/>
</dbReference>
<dbReference type="HOGENOM" id="CLU_313188_0_0_1"/>
<keyword evidence="2" id="KW-1185">Reference proteome</keyword>
<sequence length="936" mass="104437">MTELGLLATELMESLFFVWSFAIFVDFTSQLPSLQYASLDSTISDVVFPEEQHGNVLESNHWIPTDTGGRSPGVGKDTFAANLQSHGLAKRPKLLHLEKSLKTEVSIIFPSQSPIVRVHNVTQMHAMLQQKKPKLWVVVDEGLESPWHKFNCKIHKVHHPRREIPCNGEAAHYRWRKVLNELGLVYQSDQEESVPHPPRECAPQILAAALAVSISTGARRRKQCPAHHVGIRVNAVKSNACTRRRENIVGTSFWFKLKAMRKSALSVASEHGWQNAMSLTEGAGTIVAKLVYNVDYDVKVLKLEQAVVVCPTVLIAAEHATGFHTAAEINLSSDYVWSSTNPNVASVTALGKILGKTVIRASSAKDVLIFDEIHAEVSSISVVHGLPVEVEINAILPVAMSLTTPSDFNLAKQVKLAPDVMYITVLCNGTFSVCGFIGSTYTIRHTISFKAGRKRSSQLLEGERERKFSSLARLMGADESSSLAVPTLAITSRRASEHCGESSLLVVCDVPSSIVLTIDEPDNSQHIIKSVAQLERDQERKRLVPVTVMNPRSIRVEDPWPLKYPGIVVAAATLLRQAKQFLHDAVVSILDVVDIAWIKVVPDVLTMEVKGITFSYFLLMNNVGISFEDVRVKGHQQMATVHAVIPSPPTSLQRESRFLQAEYRSQVIRRDLVDRVWQGLFLLRFVYLPTLVLKLEQAVVVCPTVLIAAEHATDFSHCISSLEPRIFTRVSVGRFSITNLYRLAVYWLISQAAEINLATNRMAADESSSLAVPIGNHTLIFRDLEGPANIVAIVLVYWLSVPGNLFSFFEMCPNNEWGRGEIRMEMMVLRGMIQNHSFNLHRERELLRDQGDANRHVSNGGCSIIDTLHRVSWQRKDAVEDIWHLDTGTYDAVVYSGNELNHEEERKNYWHATGIRYASRGIKLPFYAGILSTTTN</sequence>
<dbReference type="EMBL" id="GL377588">
    <property type="protein sequence ID" value="EFJ24955.1"/>
    <property type="molecule type" value="Genomic_DNA"/>
</dbReference>